<gene>
    <name evidence="2" type="primary">ORF135359</name>
</gene>
<evidence type="ECO:0000259" key="1">
    <source>
        <dbReference type="Pfam" id="PF13460"/>
    </source>
</evidence>
<dbReference type="PANTHER" id="PTHR15020:SF50">
    <property type="entry name" value="UPF0659 PROTEIN YMR090W"/>
    <property type="match status" value="1"/>
</dbReference>
<dbReference type="Pfam" id="PF13460">
    <property type="entry name" value="NAD_binding_10"/>
    <property type="match status" value="1"/>
</dbReference>
<dbReference type="AlphaFoldDB" id="A0A0B7AQ05"/>
<dbReference type="InterPro" id="IPR016040">
    <property type="entry name" value="NAD(P)-bd_dom"/>
</dbReference>
<dbReference type="EMBL" id="HACG01036269">
    <property type="protein sequence ID" value="CEK83134.1"/>
    <property type="molecule type" value="Transcribed_RNA"/>
</dbReference>
<sequence>MRLFLLGATGPTGQQLVNEALAQNHEIVAVVRNPEKLTTQSEHLKVVKGNVFEASELTEHMKGCDAVLSTLGAQGGMYTPCDVYTKSSEAVVTSMRSVGIKRFVALTAWGTKDDPSLPFFWRWILKPLFLRNLVKDMELFEDTLLSDCSDISYTIVRPPRLTDNPSTGSRILAHIGQLVPGAKNGISRQDVAKFMLQTLNTDEYDRKFVAIAGTDAP</sequence>
<feature type="domain" description="NAD(P)-binding" evidence="1">
    <location>
        <begin position="7"/>
        <end position="201"/>
    </location>
</feature>
<accession>A0A0B7AQ05</accession>
<name>A0A0B7AQ05_9EUPU</name>
<protein>
    <recommendedName>
        <fullName evidence="1">NAD(P)-binding domain-containing protein</fullName>
    </recommendedName>
</protein>
<reference evidence="2" key="1">
    <citation type="submission" date="2014-12" db="EMBL/GenBank/DDBJ databases">
        <title>Insight into the proteome of Arion vulgaris.</title>
        <authorList>
            <person name="Aradska J."/>
            <person name="Bulat T."/>
            <person name="Smidak R."/>
            <person name="Sarate P."/>
            <person name="Gangsoo J."/>
            <person name="Sialana F."/>
            <person name="Bilban M."/>
            <person name="Lubec G."/>
        </authorList>
    </citation>
    <scope>NUCLEOTIDE SEQUENCE</scope>
    <source>
        <tissue evidence="2">Skin</tissue>
    </source>
</reference>
<dbReference type="PANTHER" id="PTHR15020">
    <property type="entry name" value="FLAVIN REDUCTASE-RELATED"/>
    <property type="match status" value="1"/>
</dbReference>
<organism evidence="2">
    <name type="scientific">Arion vulgaris</name>
    <dbReference type="NCBI Taxonomy" id="1028688"/>
    <lineage>
        <taxon>Eukaryota</taxon>
        <taxon>Metazoa</taxon>
        <taxon>Spiralia</taxon>
        <taxon>Lophotrochozoa</taxon>
        <taxon>Mollusca</taxon>
        <taxon>Gastropoda</taxon>
        <taxon>Heterobranchia</taxon>
        <taxon>Euthyneura</taxon>
        <taxon>Panpulmonata</taxon>
        <taxon>Eupulmonata</taxon>
        <taxon>Stylommatophora</taxon>
        <taxon>Helicina</taxon>
        <taxon>Arionoidea</taxon>
        <taxon>Arionidae</taxon>
        <taxon>Arion</taxon>
    </lineage>
</organism>
<dbReference type="GO" id="GO:0003824">
    <property type="term" value="F:catalytic activity"/>
    <property type="evidence" value="ECO:0007669"/>
    <property type="project" value="UniProtKB-ARBA"/>
</dbReference>
<proteinExistence type="predicted"/>
<evidence type="ECO:0000313" key="2">
    <source>
        <dbReference type="EMBL" id="CEK83134.1"/>
    </source>
</evidence>
<dbReference type="InterPro" id="IPR036291">
    <property type="entry name" value="NAD(P)-bd_dom_sf"/>
</dbReference>
<dbReference type="Gene3D" id="3.40.50.720">
    <property type="entry name" value="NAD(P)-binding Rossmann-like Domain"/>
    <property type="match status" value="1"/>
</dbReference>
<dbReference type="CDD" id="cd05244">
    <property type="entry name" value="BVR-B_like_SDR_a"/>
    <property type="match status" value="1"/>
</dbReference>
<dbReference type="SUPFAM" id="SSF51735">
    <property type="entry name" value="NAD(P)-binding Rossmann-fold domains"/>
    <property type="match status" value="1"/>
</dbReference>